<protein>
    <submittedName>
        <fullName evidence="1">Uncharacterized protein</fullName>
    </submittedName>
</protein>
<name>A0A7J6HQU7_CANSA</name>
<accession>A0A7J6HQU7</accession>
<proteinExistence type="predicted"/>
<sequence length="127" mass="14471">MYEAAELKPSKETSKLTTNGSRVIQINVDSNPIHLHEHNATSYIFTCLFIKLSTDIHFLGKFSGLLVVIMMVLEWHAHHKNCGTTIFNEIVAMKILVNKLGEHKPKNLVMALRMIEFCNTKISWSMS</sequence>
<reference evidence="1 2" key="1">
    <citation type="journal article" date="2020" name="bioRxiv">
        <title>Sequence and annotation of 42 cannabis genomes reveals extensive copy number variation in cannabinoid synthesis and pathogen resistance genes.</title>
        <authorList>
            <person name="Mckernan K.J."/>
            <person name="Helbert Y."/>
            <person name="Kane L.T."/>
            <person name="Ebling H."/>
            <person name="Zhang L."/>
            <person name="Liu B."/>
            <person name="Eaton Z."/>
            <person name="Mclaughlin S."/>
            <person name="Kingan S."/>
            <person name="Baybayan P."/>
            <person name="Concepcion G."/>
            <person name="Jordan M."/>
            <person name="Riva A."/>
            <person name="Barbazuk W."/>
            <person name="Harkins T."/>
        </authorList>
    </citation>
    <scope>NUCLEOTIDE SEQUENCE [LARGE SCALE GENOMIC DNA]</scope>
    <source>
        <strain evidence="2">cv. Jamaican Lion 4</strain>
        <tissue evidence="1">Leaf</tissue>
    </source>
</reference>
<gene>
    <name evidence="1" type="ORF">G4B88_029004</name>
</gene>
<organism evidence="1 2">
    <name type="scientific">Cannabis sativa</name>
    <name type="common">Hemp</name>
    <name type="synonym">Marijuana</name>
    <dbReference type="NCBI Taxonomy" id="3483"/>
    <lineage>
        <taxon>Eukaryota</taxon>
        <taxon>Viridiplantae</taxon>
        <taxon>Streptophyta</taxon>
        <taxon>Embryophyta</taxon>
        <taxon>Tracheophyta</taxon>
        <taxon>Spermatophyta</taxon>
        <taxon>Magnoliopsida</taxon>
        <taxon>eudicotyledons</taxon>
        <taxon>Gunneridae</taxon>
        <taxon>Pentapetalae</taxon>
        <taxon>rosids</taxon>
        <taxon>fabids</taxon>
        <taxon>Rosales</taxon>
        <taxon>Cannabaceae</taxon>
        <taxon>Cannabis</taxon>
    </lineage>
</organism>
<evidence type="ECO:0000313" key="2">
    <source>
        <dbReference type="Proteomes" id="UP000583929"/>
    </source>
</evidence>
<evidence type="ECO:0000313" key="1">
    <source>
        <dbReference type="EMBL" id="KAF4396690.1"/>
    </source>
</evidence>
<dbReference type="AlphaFoldDB" id="A0A7J6HQU7"/>
<dbReference type="EMBL" id="JAATIQ010000035">
    <property type="protein sequence ID" value="KAF4396690.1"/>
    <property type="molecule type" value="Genomic_DNA"/>
</dbReference>
<keyword evidence="2" id="KW-1185">Reference proteome</keyword>
<dbReference type="Proteomes" id="UP000583929">
    <property type="component" value="Unassembled WGS sequence"/>
</dbReference>
<comment type="caution">
    <text evidence="1">The sequence shown here is derived from an EMBL/GenBank/DDBJ whole genome shotgun (WGS) entry which is preliminary data.</text>
</comment>